<feature type="domain" description="Arabidopsis retrotransposon Orf1 C-terminal" evidence="2">
    <location>
        <begin position="56"/>
        <end position="202"/>
    </location>
</feature>
<protein>
    <recommendedName>
        <fullName evidence="2">Arabidopsis retrotransposon Orf1 C-terminal domain-containing protein</fullName>
    </recommendedName>
</protein>
<dbReference type="AlphaFoldDB" id="A0A7C8ZKD9"/>
<sequence>MAPKKYVKTTAASTSRAPGARGNTSLPHVINKYRLVFVDAEHESRYDSIVTRKISAPSYLDRQMLETMSSYDDLRRLLVNLGWANFVELQEPVYERLVWDFMSSLVVDLRRKFAEFPGYIHFRLFNVTHEMHLVRFNELLHLPAYGALIPEHEDFIARSFWHTITCFGKPYEARSSKATLICNPILRYFQRLTANHVFAREDS</sequence>
<name>A0A7C8ZKD9_OPUST</name>
<feature type="compositionally biased region" description="Polar residues" evidence="1">
    <location>
        <begin position="10"/>
        <end position="23"/>
    </location>
</feature>
<evidence type="ECO:0000259" key="2">
    <source>
        <dbReference type="Pfam" id="PF03078"/>
    </source>
</evidence>
<proteinExistence type="predicted"/>
<dbReference type="InterPro" id="IPR004312">
    <property type="entry name" value="ATHILA_Orf1_C"/>
</dbReference>
<feature type="region of interest" description="Disordered" evidence="1">
    <location>
        <begin position="1"/>
        <end position="23"/>
    </location>
</feature>
<reference evidence="3" key="2">
    <citation type="submission" date="2020-07" db="EMBL/GenBank/DDBJ databases">
        <authorList>
            <person name="Vera ALvarez R."/>
            <person name="Arias-Moreno D.M."/>
            <person name="Jimenez-Jacinto V."/>
            <person name="Jimenez-Bremont J.F."/>
            <person name="Swaminathan K."/>
            <person name="Moose S.P."/>
            <person name="Guerrero-Gonzalez M.L."/>
            <person name="Marino-Ramirez L."/>
            <person name="Landsman D."/>
            <person name="Rodriguez-Kessler M."/>
            <person name="Delgado-Sanchez P."/>
        </authorList>
    </citation>
    <scope>NUCLEOTIDE SEQUENCE</scope>
    <source>
        <tissue evidence="3">Cladode</tissue>
    </source>
</reference>
<dbReference type="EMBL" id="GISG01137462">
    <property type="protein sequence ID" value="MBA4644233.1"/>
    <property type="molecule type" value="Transcribed_RNA"/>
</dbReference>
<evidence type="ECO:0000256" key="1">
    <source>
        <dbReference type="SAM" id="MobiDB-lite"/>
    </source>
</evidence>
<reference evidence="3" key="1">
    <citation type="journal article" date="2013" name="J. Plant Res.">
        <title>Effect of fungi and light on seed germination of three Opuntia species from semiarid lands of central Mexico.</title>
        <authorList>
            <person name="Delgado-Sanchez P."/>
            <person name="Jimenez-Bremont J.F."/>
            <person name="Guerrero-Gonzalez Mde L."/>
            <person name="Flores J."/>
        </authorList>
    </citation>
    <scope>NUCLEOTIDE SEQUENCE</scope>
    <source>
        <tissue evidence="3">Cladode</tissue>
    </source>
</reference>
<dbReference type="Pfam" id="PF03078">
    <property type="entry name" value="ATHILA"/>
    <property type="match status" value="1"/>
</dbReference>
<evidence type="ECO:0000313" key="3">
    <source>
        <dbReference type="EMBL" id="MBA4644233.1"/>
    </source>
</evidence>
<organism evidence="3">
    <name type="scientific">Opuntia streptacantha</name>
    <name type="common">Prickly pear cactus</name>
    <name type="synonym">Opuntia cardona</name>
    <dbReference type="NCBI Taxonomy" id="393608"/>
    <lineage>
        <taxon>Eukaryota</taxon>
        <taxon>Viridiplantae</taxon>
        <taxon>Streptophyta</taxon>
        <taxon>Embryophyta</taxon>
        <taxon>Tracheophyta</taxon>
        <taxon>Spermatophyta</taxon>
        <taxon>Magnoliopsida</taxon>
        <taxon>eudicotyledons</taxon>
        <taxon>Gunneridae</taxon>
        <taxon>Pentapetalae</taxon>
        <taxon>Caryophyllales</taxon>
        <taxon>Cactineae</taxon>
        <taxon>Cactaceae</taxon>
        <taxon>Opuntioideae</taxon>
        <taxon>Opuntia</taxon>
    </lineage>
</organism>
<accession>A0A7C8ZKD9</accession>